<dbReference type="GO" id="GO:0005737">
    <property type="term" value="C:cytoplasm"/>
    <property type="evidence" value="ECO:0007669"/>
    <property type="project" value="TreeGrafter"/>
</dbReference>
<feature type="region of interest" description="Disordered" evidence="1">
    <location>
        <begin position="431"/>
        <end position="450"/>
    </location>
</feature>
<evidence type="ECO:0000256" key="1">
    <source>
        <dbReference type="SAM" id="MobiDB-lite"/>
    </source>
</evidence>
<dbReference type="AlphaFoldDB" id="A0A4T0FP65"/>
<dbReference type="Pfam" id="PF10303">
    <property type="entry name" value="DUF2408"/>
    <property type="match status" value="2"/>
</dbReference>
<dbReference type="PANTHER" id="PTHR28086:SF1">
    <property type="entry name" value="CU(2+) SUPPRESSING AND BLEOMYCIN SENSITIVE PROTEIN 1"/>
    <property type="match status" value="1"/>
</dbReference>
<feature type="compositionally biased region" description="Low complexity" evidence="1">
    <location>
        <begin position="527"/>
        <end position="542"/>
    </location>
</feature>
<feature type="compositionally biased region" description="Acidic residues" evidence="1">
    <location>
        <begin position="435"/>
        <end position="450"/>
    </location>
</feature>
<dbReference type="Proteomes" id="UP000310189">
    <property type="component" value="Unassembled WGS sequence"/>
</dbReference>
<dbReference type="EMBL" id="SPNW01000036">
    <property type="protein sequence ID" value="TIA88596.1"/>
    <property type="molecule type" value="Genomic_DNA"/>
</dbReference>
<sequence length="542" mass="61029">MPVNQSELSILESLVNIRNRLTALKKDRTEYIKANDVQSIYSQVIKLITKLNTAREEEDTNTLTQPNRVDTTLDDVMQLLSLFFLTIGKNKESPATYCQLATIRQLLSHLDESGVYTQNDLKPFQDRLSQLSSIINRDRDSNKHPPQMTKFLLRRLEDCERIYTNLVSSLSVLSVELVPIHQRLVTIRRQLAAIVSKDKPQKHEIKPLLEELRKIDSKRQDGKFLGPGGSSVPPGQAILFGLLEECFEIVQDVNARRDDVAIPLKPIFDRLTEIRMQLERLVLTHRWTLRETDLWNYQLSLQEIDKMRVDGKWVDSEGNQPGGQFALLYLLRRCHGLLYRLISSSEPISEELMPISNKLLTVKKCLNEVLKHGNDFTPRDLYPYHLALYQIDNLRKDGKFYSDDGGVPEGQAIVSSHLEECHALIEQMQEGINSSDEDEDVEDEEEDDDISEEILEDGLQPAQPFPTHSAAPAVPPSVTLAPPTSTLASLAIRSSDSGQSTPPATTALNIPPKGFTANAASMERTESTSTSLDTATASQPEH</sequence>
<dbReference type="GO" id="GO:0005634">
    <property type="term" value="C:nucleus"/>
    <property type="evidence" value="ECO:0007669"/>
    <property type="project" value="TreeGrafter"/>
</dbReference>
<evidence type="ECO:0000313" key="3">
    <source>
        <dbReference type="Proteomes" id="UP000310189"/>
    </source>
</evidence>
<feature type="region of interest" description="Disordered" evidence="1">
    <location>
        <begin position="460"/>
        <end position="542"/>
    </location>
</feature>
<dbReference type="PANTHER" id="PTHR28086">
    <property type="entry name" value="UPF0662 PROTEIN YPL260W"/>
    <property type="match status" value="1"/>
</dbReference>
<protein>
    <submittedName>
        <fullName evidence="2">Uncharacterized protein</fullName>
    </submittedName>
</protein>
<evidence type="ECO:0000313" key="2">
    <source>
        <dbReference type="EMBL" id="TIA88596.1"/>
    </source>
</evidence>
<reference evidence="2 3" key="1">
    <citation type="submission" date="2019-03" db="EMBL/GenBank/DDBJ databases">
        <title>Sequencing 23 genomes of Wallemia ichthyophaga.</title>
        <authorList>
            <person name="Gostincar C."/>
        </authorList>
    </citation>
    <scope>NUCLEOTIDE SEQUENCE [LARGE SCALE GENOMIC DNA]</scope>
    <source>
        <strain evidence="2 3">EXF-5753</strain>
    </source>
</reference>
<organism evidence="2 3">
    <name type="scientific">Wallemia hederae</name>
    <dbReference type="NCBI Taxonomy" id="1540922"/>
    <lineage>
        <taxon>Eukaryota</taxon>
        <taxon>Fungi</taxon>
        <taxon>Dikarya</taxon>
        <taxon>Basidiomycota</taxon>
        <taxon>Wallemiomycotina</taxon>
        <taxon>Wallemiomycetes</taxon>
        <taxon>Wallemiales</taxon>
        <taxon>Wallemiaceae</taxon>
        <taxon>Wallemia</taxon>
    </lineage>
</organism>
<gene>
    <name evidence="2" type="ORF">E3P99_02494</name>
</gene>
<dbReference type="InterPro" id="IPR018810">
    <property type="entry name" value="UPF0662"/>
</dbReference>
<proteinExistence type="predicted"/>
<comment type="caution">
    <text evidence="2">The sequence shown here is derived from an EMBL/GenBank/DDBJ whole genome shotgun (WGS) entry which is preliminary data.</text>
</comment>
<name>A0A4T0FP65_9BASI</name>
<accession>A0A4T0FP65</accession>
<feature type="compositionally biased region" description="Polar residues" evidence="1">
    <location>
        <begin position="482"/>
        <end position="508"/>
    </location>
</feature>
<keyword evidence="3" id="KW-1185">Reference proteome</keyword>
<dbReference type="OrthoDB" id="2011986at2759"/>